<dbReference type="PANTHER" id="PTHR33570">
    <property type="entry name" value="4-CARBOXYMUCONOLACTONE DECARBOXYLASE FAMILY PROTEIN"/>
    <property type="match status" value="1"/>
</dbReference>
<proteinExistence type="predicted"/>
<dbReference type="EMBL" id="CP019236">
    <property type="protein sequence ID" value="APW40365.1"/>
    <property type="molecule type" value="Genomic_DNA"/>
</dbReference>
<feature type="domain" description="Carboxymuconolactone decarboxylase-like" evidence="1">
    <location>
        <begin position="182"/>
        <end position="267"/>
    </location>
</feature>
<dbReference type="InterPro" id="IPR003779">
    <property type="entry name" value="CMD-like"/>
</dbReference>
<evidence type="ECO:0000313" key="3">
    <source>
        <dbReference type="Proteomes" id="UP000186609"/>
    </source>
</evidence>
<dbReference type="PANTHER" id="PTHR33570:SF10">
    <property type="entry name" value="GAMMA-CARBOXYMUCONOLACTONE DECARBOXYLASE"/>
    <property type="match status" value="1"/>
</dbReference>
<organism evidence="2 3">
    <name type="scientific">Rhodoferax koreensis</name>
    <dbReference type="NCBI Taxonomy" id="1842727"/>
    <lineage>
        <taxon>Bacteria</taxon>
        <taxon>Pseudomonadati</taxon>
        <taxon>Pseudomonadota</taxon>
        <taxon>Betaproteobacteria</taxon>
        <taxon>Burkholderiales</taxon>
        <taxon>Comamonadaceae</taxon>
        <taxon>Rhodoferax</taxon>
    </lineage>
</organism>
<keyword evidence="3" id="KW-1185">Reference proteome</keyword>
<accession>A0A1P8K2W9</accession>
<dbReference type="Gene3D" id="1.20.1290.10">
    <property type="entry name" value="AhpD-like"/>
    <property type="match status" value="2"/>
</dbReference>
<dbReference type="Proteomes" id="UP000186609">
    <property type="component" value="Chromosome"/>
</dbReference>
<protein>
    <submittedName>
        <fullName evidence="2">Carboxymuconolactone decarboxylase</fullName>
    </submittedName>
</protein>
<dbReference type="Pfam" id="PF02627">
    <property type="entry name" value="CMD"/>
    <property type="match status" value="2"/>
</dbReference>
<dbReference type="RefSeq" id="WP_076204106.1">
    <property type="nucleotide sequence ID" value="NZ_CP019236.1"/>
</dbReference>
<dbReference type="SUPFAM" id="SSF69118">
    <property type="entry name" value="AhpD-like"/>
    <property type="match status" value="1"/>
</dbReference>
<sequence>MTSSSVSSHVSSPAPSSPRYAAGLAQLARIEGRSPPSLETALADIAPDLARFAIEFAYGDIYARPQLDLAQRQLATSGALAALGNASPQLKFHLAGALQVGCTAEELVELATHMAVYAGFPAAVNTALVLKELFAEKGIALPPKPDAQALEGSRYARGWAGLQAIDGHAGERVIAALGEVAPDLGRYIVEFAFGDVYARPGLSVLSRELVTVAALTALGTAPAQLKVHMHGFMNVGGKREQLVEIVTHTAVYAGFPAAINAALVAKETMAERNLG</sequence>
<dbReference type="STRING" id="1842727.RD110_00105"/>
<dbReference type="InterPro" id="IPR029032">
    <property type="entry name" value="AhpD-like"/>
</dbReference>
<dbReference type="InterPro" id="IPR052512">
    <property type="entry name" value="4CMD/NDH-1_regulator"/>
</dbReference>
<dbReference type="KEGG" id="rhy:RD110_00105"/>
<dbReference type="GO" id="GO:0051920">
    <property type="term" value="F:peroxiredoxin activity"/>
    <property type="evidence" value="ECO:0007669"/>
    <property type="project" value="InterPro"/>
</dbReference>
<feature type="domain" description="Carboxymuconolactone decarboxylase-like" evidence="1">
    <location>
        <begin position="47"/>
        <end position="132"/>
    </location>
</feature>
<evidence type="ECO:0000313" key="2">
    <source>
        <dbReference type="EMBL" id="APW40365.1"/>
    </source>
</evidence>
<dbReference type="AlphaFoldDB" id="A0A1P8K2W9"/>
<gene>
    <name evidence="2" type="ORF">RD110_00105</name>
</gene>
<evidence type="ECO:0000259" key="1">
    <source>
        <dbReference type="Pfam" id="PF02627"/>
    </source>
</evidence>
<name>A0A1P8K2W9_9BURK</name>
<reference evidence="2 3" key="1">
    <citation type="submission" date="2017-01" db="EMBL/GenBank/DDBJ databases">
        <authorList>
            <person name="Mah S.A."/>
            <person name="Swanson W.J."/>
            <person name="Moy G.W."/>
            <person name="Vacquier V.D."/>
        </authorList>
    </citation>
    <scope>NUCLEOTIDE SEQUENCE [LARGE SCALE GENOMIC DNA]</scope>
    <source>
        <strain evidence="2 3">DCY110</strain>
    </source>
</reference>